<dbReference type="Proteomes" id="UP000011083">
    <property type="component" value="Unassembled WGS sequence"/>
</dbReference>
<evidence type="ECO:0000256" key="1">
    <source>
        <dbReference type="ARBA" id="ARBA00004245"/>
    </source>
</evidence>
<name>L8GIW5_ACACF</name>
<dbReference type="PANTHER" id="PTHR46126">
    <property type="entry name" value="DYNACTIN SUBUNIT 5"/>
    <property type="match status" value="1"/>
</dbReference>
<organism evidence="6 7">
    <name type="scientific">Acanthamoeba castellanii (strain ATCC 30010 / Neff)</name>
    <dbReference type="NCBI Taxonomy" id="1257118"/>
    <lineage>
        <taxon>Eukaryota</taxon>
        <taxon>Amoebozoa</taxon>
        <taxon>Discosea</taxon>
        <taxon>Longamoebia</taxon>
        <taxon>Centramoebida</taxon>
        <taxon>Acanthamoebidae</taxon>
        <taxon>Acanthamoeba</taxon>
    </lineage>
</organism>
<dbReference type="OrthoDB" id="417208at2759"/>
<dbReference type="GO" id="GO:0005869">
    <property type="term" value="C:dynactin complex"/>
    <property type="evidence" value="ECO:0007669"/>
    <property type="project" value="TreeGrafter"/>
</dbReference>
<proteinExistence type="inferred from homology"/>
<dbReference type="Gene3D" id="2.160.10.10">
    <property type="entry name" value="Hexapeptide repeat proteins"/>
    <property type="match status" value="1"/>
</dbReference>
<keyword evidence="7" id="KW-1185">Reference proteome</keyword>
<evidence type="ECO:0000256" key="5">
    <source>
        <dbReference type="ARBA" id="ARBA00034865"/>
    </source>
</evidence>
<dbReference type="InterPro" id="IPR011004">
    <property type="entry name" value="Trimer_LpxA-like_sf"/>
</dbReference>
<evidence type="ECO:0000256" key="3">
    <source>
        <dbReference type="ARBA" id="ARBA00023212"/>
    </source>
</evidence>
<dbReference type="EMBL" id="KB008133">
    <property type="protein sequence ID" value="ELR12086.1"/>
    <property type="molecule type" value="Genomic_DNA"/>
</dbReference>
<dbReference type="GeneID" id="14912562"/>
<keyword evidence="3" id="KW-0206">Cytoskeleton</keyword>
<reference evidence="6 7" key="1">
    <citation type="journal article" date="2013" name="Genome Biol.">
        <title>Genome of Acanthamoeba castellanii highlights extensive lateral gene transfer and early evolution of tyrosine kinase signaling.</title>
        <authorList>
            <person name="Clarke M."/>
            <person name="Lohan A.J."/>
            <person name="Liu B."/>
            <person name="Lagkouvardos I."/>
            <person name="Roy S."/>
            <person name="Zafar N."/>
            <person name="Bertelli C."/>
            <person name="Schilde C."/>
            <person name="Kianianmomeni A."/>
            <person name="Burglin T.R."/>
            <person name="Frech C."/>
            <person name="Turcotte B."/>
            <person name="Kopec K.O."/>
            <person name="Synnott J.M."/>
            <person name="Choo C."/>
            <person name="Paponov I."/>
            <person name="Finkler A."/>
            <person name="Soon Heng Tan C."/>
            <person name="Hutchins A.P."/>
            <person name="Weinmeier T."/>
            <person name="Rattei T."/>
            <person name="Chu J.S."/>
            <person name="Gimenez G."/>
            <person name="Irimia M."/>
            <person name="Rigden D.J."/>
            <person name="Fitzpatrick D.A."/>
            <person name="Lorenzo-Morales J."/>
            <person name="Bateman A."/>
            <person name="Chiu C.H."/>
            <person name="Tang P."/>
            <person name="Hegemann P."/>
            <person name="Fromm H."/>
            <person name="Raoult D."/>
            <person name="Greub G."/>
            <person name="Miranda-Saavedra D."/>
            <person name="Chen N."/>
            <person name="Nash P."/>
            <person name="Ginger M.L."/>
            <person name="Horn M."/>
            <person name="Schaap P."/>
            <person name="Caler L."/>
            <person name="Loftus B."/>
        </authorList>
    </citation>
    <scope>NUCLEOTIDE SEQUENCE [LARGE SCALE GENOMIC DNA]</scope>
    <source>
        <strain evidence="6 7">Neff</strain>
    </source>
</reference>
<dbReference type="Pfam" id="PF21711">
    <property type="entry name" value="DCTN5"/>
    <property type="match status" value="1"/>
</dbReference>
<dbReference type="STRING" id="1257118.L8GIW5"/>
<sequence>MEATSEPPAQYYEKSEFIETHTGNKVGRKSILCGSQNIRLHGKTVVMPGAMIRGDLGAVNVGKYSVIGRNVVIRPAHKRYQGSVAFFPVTIGDFVHIEEDCIVSATSIGSYVHVGRGAVLGRHSVLKDCCWVEEGSVLAPGTVVPPFTIFGGSPAVQKGQLPECFQEMQKEASLINYNTFLPQPDVVAAPATTIATPATALPAK</sequence>
<dbReference type="SUPFAM" id="SSF51161">
    <property type="entry name" value="Trimeric LpxA-like enzymes"/>
    <property type="match status" value="1"/>
</dbReference>
<dbReference type="OMA" id="SQIHGTQ"/>
<comment type="subcellular location">
    <subcellularLocation>
        <location evidence="1">Cytoplasm</location>
        <location evidence="1">Cytoskeleton</location>
    </subcellularLocation>
</comment>
<protein>
    <recommendedName>
        <fullName evidence="5">Dynactin subunit 5</fullName>
    </recommendedName>
</protein>
<dbReference type="AlphaFoldDB" id="L8GIW5"/>
<comment type="similarity">
    <text evidence="4">Belongs to the dynactin subunits 5/6 family. Dynactin subunit 5 subfamily.</text>
</comment>
<keyword evidence="2" id="KW-0963">Cytoplasm</keyword>
<dbReference type="RefSeq" id="XP_004334099.1">
    <property type="nucleotide sequence ID" value="XM_004334051.1"/>
</dbReference>
<dbReference type="CDD" id="cd03359">
    <property type="entry name" value="LbH_Dynactin_5"/>
    <property type="match status" value="1"/>
</dbReference>
<dbReference type="VEuPathDB" id="AmoebaDB:ACA1_101470"/>
<accession>L8GIW5</accession>
<dbReference type="InterPro" id="IPR047125">
    <property type="entry name" value="DCTN5"/>
</dbReference>
<evidence type="ECO:0000313" key="6">
    <source>
        <dbReference type="EMBL" id="ELR12086.1"/>
    </source>
</evidence>
<evidence type="ECO:0000256" key="4">
    <source>
        <dbReference type="ARBA" id="ARBA00034706"/>
    </source>
</evidence>
<gene>
    <name evidence="6" type="ORF">ACA1_101470</name>
</gene>
<dbReference type="KEGG" id="acan:ACA1_101470"/>
<dbReference type="PANTHER" id="PTHR46126:SF1">
    <property type="entry name" value="DYNACTIN SUBUNIT 5"/>
    <property type="match status" value="1"/>
</dbReference>
<evidence type="ECO:0000313" key="7">
    <source>
        <dbReference type="Proteomes" id="UP000011083"/>
    </source>
</evidence>
<evidence type="ECO:0000256" key="2">
    <source>
        <dbReference type="ARBA" id="ARBA00022490"/>
    </source>
</evidence>